<reference evidence="2 3" key="1">
    <citation type="submission" date="2021-02" db="EMBL/GenBank/DDBJ databases">
        <title>Plant Genome Project.</title>
        <authorList>
            <person name="Zhang R.-G."/>
        </authorList>
    </citation>
    <scope>NUCLEOTIDE SEQUENCE [LARGE SCALE GENOMIC DNA]</scope>
    <source>
        <tissue evidence="2">Leaves</tissue>
    </source>
</reference>
<organism evidence="2 3">
    <name type="scientific">Xanthoceras sorbifolium</name>
    <dbReference type="NCBI Taxonomy" id="99658"/>
    <lineage>
        <taxon>Eukaryota</taxon>
        <taxon>Viridiplantae</taxon>
        <taxon>Streptophyta</taxon>
        <taxon>Embryophyta</taxon>
        <taxon>Tracheophyta</taxon>
        <taxon>Spermatophyta</taxon>
        <taxon>Magnoliopsida</taxon>
        <taxon>eudicotyledons</taxon>
        <taxon>Gunneridae</taxon>
        <taxon>Pentapetalae</taxon>
        <taxon>rosids</taxon>
        <taxon>malvids</taxon>
        <taxon>Sapindales</taxon>
        <taxon>Sapindaceae</taxon>
        <taxon>Xanthoceroideae</taxon>
        <taxon>Xanthoceras</taxon>
    </lineage>
</organism>
<name>A0ABQ8IE62_9ROSI</name>
<dbReference type="Proteomes" id="UP000827721">
    <property type="component" value="Unassembled WGS sequence"/>
</dbReference>
<feature type="region of interest" description="Disordered" evidence="1">
    <location>
        <begin position="119"/>
        <end position="148"/>
    </location>
</feature>
<accession>A0ABQ8IE62</accession>
<keyword evidence="3" id="KW-1185">Reference proteome</keyword>
<gene>
    <name evidence="2" type="ORF">JRO89_XS03G0307400</name>
</gene>
<evidence type="ECO:0000256" key="1">
    <source>
        <dbReference type="SAM" id="MobiDB-lite"/>
    </source>
</evidence>
<sequence>MEYSSPSVSEGTLQLDSDGVMDGSILDIFTTLGSGTYASDYGLFPGFDDLELTPAQIQKVAFSHASRAPSVAAEFSEGLRSQEFWSCSGSGSGSSSTTACEVDDVSRVTFVEGAYYQSPGNYPGVEPCQKNSVVKSDSDGGWGHPPKL</sequence>
<protein>
    <submittedName>
        <fullName evidence="2">Uncharacterized protein</fullName>
    </submittedName>
</protein>
<dbReference type="EMBL" id="JAFEMO010000003">
    <property type="protein sequence ID" value="KAH7574527.1"/>
    <property type="molecule type" value="Genomic_DNA"/>
</dbReference>
<proteinExistence type="predicted"/>
<evidence type="ECO:0000313" key="2">
    <source>
        <dbReference type="EMBL" id="KAH7574527.1"/>
    </source>
</evidence>
<evidence type="ECO:0000313" key="3">
    <source>
        <dbReference type="Proteomes" id="UP000827721"/>
    </source>
</evidence>
<comment type="caution">
    <text evidence="2">The sequence shown here is derived from an EMBL/GenBank/DDBJ whole genome shotgun (WGS) entry which is preliminary data.</text>
</comment>